<accession>A0AAD6C1Z6</accession>
<keyword evidence="2" id="KW-1185">Reference proteome</keyword>
<dbReference type="RefSeq" id="XP_056763486.1">
    <property type="nucleotide sequence ID" value="XM_056910660.1"/>
</dbReference>
<dbReference type="AlphaFoldDB" id="A0AAD6C1Z6"/>
<dbReference type="InterPro" id="IPR036291">
    <property type="entry name" value="NAD(P)-bd_dom_sf"/>
</dbReference>
<dbReference type="Gene3D" id="3.40.50.720">
    <property type="entry name" value="NAD(P)-binding Rossmann-like Domain"/>
    <property type="match status" value="1"/>
</dbReference>
<name>A0AAD6C1Z6_9EURO</name>
<comment type="caution">
    <text evidence="1">The sequence shown here is derived from an EMBL/GenBank/DDBJ whole genome shotgun (WGS) entry which is preliminary data.</text>
</comment>
<reference evidence="1" key="2">
    <citation type="journal article" date="2023" name="IMA Fungus">
        <title>Comparative genomic study of the Penicillium genus elucidates a diverse pangenome and 15 lateral gene transfer events.</title>
        <authorList>
            <person name="Petersen C."/>
            <person name="Sorensen T."/>
            <person name="Nielsen M.R."/>
            <person name="Sondergaard T.E."/>
            <person name="Sorensen J.L."/>
            <person name="Fitzpatrick D.A."/>
            <person name="Frisvad J.C."/>
            <person name="Nielsen K.L."/>
        </authorList>
    </citation>
    <scope>NUCLEOTIDE SEQUENCE</scope>
    <source>
        <strain evidence="1">IBT 16125</strain>
    </source>
</reference>
<evidence type="ECO:0008006" key="3">
    <source>
        <dbReference type="Google" id="ProtNLM"/>
    </source>
</evidence>
<dbReference type="Proteomes" id="UP001213681">
    <property type="component" value="Unassembled WGS sequence"/>
</dbReference>
<evidence type="ECO:0000313" key="2">
    <source>
        <dbReference type="Proteomes" id="UP001213681"/>
    </source>
</evidence>
<proteinExistence type="predicted"/>
<reference evidence="1" key="1">
    <citation type="submission" date="2022-12" db="EMBL/GenBank/DDBJ databases">
        <authorList>
            <person name="Petersen C."/>
        </authorList>
    </citation>
    <scope>NUCLEOTIDE SEQUENCE</scope>
    <source>
        <strain evidence="1">IBT 16125</strain>
    </source>
</reference>
<dbReference type="PANTHER" id="PTHR14097:SF8">
    <property type="entry name" value="NAD(P)-BINDING DOMAIN-CONTAINING PROTEIN"/>
    <property type="match status" value="1"/>
</dbReference>
<dbReference type="SUPFAM" id="SSF51735">
    <property type="entry name" value="NAD(P)-binding Rossmann-fold domains"/>
    <property type="match status" value="1"/>
</dbReference>
<dbReference type="GeneID" id="81600903"/>
<gene>
    <name evidence="1" type="ORF">N7458_007278</name>
</gene>
<dbReference type="EMBL" id="JAPVEA010000007">
    <property type="protein sequence ID" value="KAJ5443406.1"/>
    <property type="molecule type" value="Genomic_DNA"/>
</dbReference>
<sequence length="273" mass="30195">MHLILTGATGLVGSAVLDSMLRNSTISKISVLSRRPVQMAEDAKDPRVHVIIHKNFESYQPELLDQLRDADGCVWALGTSQNNVNKEYYKALSFSSARCVSALTVKRQYVKITRDYALAAADAFSTLKPSDLPFRFIHVSGEGATQDPGRLSPIFARVKGETESLLGKLSEKNPSTFRADSVRPAFIDPEIHDAIKPYIPSNNGILQRIGMVFIGPGIKYLYRSWHSPTNHLGPFLTEMAMGRMDEKLKGSGVFKLGGGWVIENKGMRRMLGL</sequence>
<dbReference type="PANTHER" id="PTHR14097">
    <property type="entry name" value="OXIDOREDUCTASE HTATIP2"/>
    <property type="match status" value="1"/>
</dbReference>
<organism evidence="1 2">
    <name type="scientific">Penicillium daleae</name>
    <dbReference type="NCBI Taxonomy" id="63821"/>
    <lineage>
        <taxon>Eukaryota</taxon>
        <taxon>Fungi</taxon>
        <taxon>Dikarya</taxon>
        <taxon>Ascomycota</taxon>
        <taxon>Pezizomycotina</taxon>
        <taxon>Eurotiomycetes</taxon>
        <taxon>Eurotiomycetidae</taxon>
        <taxon>Eurotiales</taxon>
        <taxon>Aspergillaceae</taxon>
        <taxon>Penicillium</taxon>
    </lineage>
</organism>
<protein>
    <recommendedName>
        <fullName evidence="3">Nucleoside-diphosphate-sugar epimerase</fullName>
    </recommendedName>
</protein>
<evidence type="ECO:0000313" key="1">
    <source>
        <dbReference type="EMBL" id="KAJ5443406.1"/>
    </source>
</evidence>